<dbReference type="EMBL" id="CP002355">
    <property type="protein sequence ID" value="ADR33889.1"/>
    <property type="molecule type" value="Genomic_DNA"/>
</dbReference>
<evidence type="ECO:0000256" key="12">
    <source>
        <dbReference type="ARBA" id="ARBA00023211"/>
    </source>
</evidence>
<dbReference type="InterPro" id="IPR036144">
    <property type="entry name" value="RibA-like_sf"/>
</dbReference>
<proteinExistence type="inferred from homology"/>
<evidence type="ECO:0000256" key="11">
    <source>
        <dbReference type="ARBA" id="ARBA00022842"/>
    </source>
</evidence>
<keyword evidence="11 14" id="KW-0460">Magnesium</keyword>
<evidence type="ECO:0000256" key="10">
    <source>
        <dbReference type="ARBA" id="ARBA00022723"/>
    </source>
</evidence>
<feature type="site" description="Essential for catalytic activity" evidence="14">
    <location>
        <position position="164"/>
    </location>
</feature>
<evidence type="ECO:0000256" key="2">
    <source>
        <dbReference type="ARBA" id="ARBA00001936"/>
    </source>
</evidence>
<dbReference type="InterPro" id="IPR000422">
    <property type="entry name" value="DHBP_synthase_RibB"/>
</dbReference>
<dbReference type="GO" id="GO:0005829">
    <property type="term" value="C:cytosol"/>
    <property type="evidence" value="ECO:0007669"/>
    <property type="project" value="TreeGrafter"/>
</dbReference>
<dbReference type="GO" id="GO:0000287">
    <property type="term" value="F:magnesium ion binding"/>
    <property type="evidence" value="ECO:0007669"/>
    <property type="project" value="UniProtKB-UniRule"/>
</dbReference>
<dbReference type="NCBIfam" id="NF006804">
    <property type="entry name" value="PRK09314.1"/>
    <property type="match status" value="1"/>
</dbReference>
<dbReference type="SUPFAM" id="SSF55821">
    <property type="entry name" value="YrdC/RibB"/>
    <property type="match status" value="1"/>
</dbReference>
<dbReference type="PANTHER" id="PTHR21327">
    <property type="entry name" value="GTP CYCLOHYDROLASE II-RELATED"/>
    <property type="match status" value="1"/>
</dbReference>
<organism evidence="16 17">
    <name type="scientific">Sulfuricurvum kujiense (strain ATCC BAA-921 / DSM 16994 / JCM 11577 / YK-1)</name>
    <dbReference type="NCBI Taxonomy" id="709032"/>
    <lineage>
        <taxon>Bacteria</taxon>
        <taxon>Pseudomonadati</taxon>
        <taxon>Campylobacterota</taxon>
        <taxon>Epsilonproteobacteria</taxon>
        <taxon>Campylobacterales</taxon>
        <taxon>Sulfurimonadaceae</taxon>
        <taxon>Sulfuricurvum</taxon>
    </lineage>
</organism>
<dbReference type="SUPFAM" id="SSF142695">
    <property type="entry name" value="RibA-like"/>
    <property type="match status" value="1"/>
</dbReference>
<dbReference type="PIRSF" id="PIRSF001259">
    <property type="entry name" value="RibA"/>
    <property type="match status" value="1"/>
</dbReference>
<comment type="cofactor">
    <cofactor evidence="14">
        <name>Mg(2+)</name>
        <dbReference type="ChEBI" id="CHEBI:18420"/>
    </cofactor>
    <cofactor evidence="14">
        <name>Mn(2+)</name>
        <dbReference type="ChEBI" id="CHEBI:29035"/>
    </cofactor>
    <text evidence="14">Binds 2 divalent metal cations per subunit. Magnesium or manganese.</text>
</comment>
<dbReference type="STRING" id="709032.Sulku_1226"/>
<comment type="similarity">
    <text evidence="5">In the N-terminal section; belongs to the DHBP synthase family.</text>
</comment>
<comment type="catalytic activity">
    <reaction evidence="1 14">
        <text>D-ribulose 5-phosphate = (2S)-2-hydroxy-3-oxobutyl phosphate + formate + H(+)</text>
        <dbReference type="Rhea" id="RHEA:18457"/>
        <dbReference type="ChEBI" id="CHEBI:15378"/>
        <dbReference type="ChEBI" id="CHEBI:15740"/>
        <dbReference type="ChEBI" id="CHEBI:58121"/>
        <dbReference type="ChEBI" id="CHEBI:58830"/>
        <dbReference type="EC" id="4.1.99.12"/>
    </reaction>
</comment>
<dbReference type="InterPro" id="IPR032677">
    <property type="entry name" value="GTP_cyclohydro_II"/>
</dbReference>
<reference evidence="16 17" key="1">
    <citation type="journal article" date="2012" name="Stand. Genomic Sci.">
        <title>Complete genome sequence of the sulfur compounds oxidizing chemolithoautotroph Sulfuricurvum kujiense type strain (YK-1(T)).</title>
        <authorList>
            <person name="Han C."/>
            <person name="Kotsyurbenko O."/>
            <person name="Chertkov O."/>
            <person name="Held B."/>
            <person name="Lapidus A."/>
            <person name="Nolan M."/>
            <person name="Lucas S."/>
            <person name="Hammon N."/>
            <person name="Deshpande S."/>
            <person name="Cheng J.F."/>
            <person name="Tapia R."/>
            <person name="Goodwin L.A."/>
            <person name="Pitluck S."/>
            <person name="Liolios K."/>
            <person name="Pagani I."/>
            <person name="Ivanova N."/>
            <person name="Mavromatis K."/>
            <person name="Mikhailova N."/>
            <person name="Pati A."/>
            <person name="Chen A."/>
            <person name="Palaniappan K."/>
            <person name="Land M."/>
            <person name="Hauser L."/>
            <person name="Chang Y.J."/>
            <person name="Jeffries C.D."/>
            <person name="Brambilla E.M."/>
            <person name="Rohde M."/>
            <person name="Spring S."/>
            <person name="Sikorski J."/>
            <person name="Goker M."/>
            <person name="Woyke T."/>
            <person name="Bristow J."/>
            <person name="Eisen J.A."/>
            <person name="Markowitz V."/>
            <person name="Hugenholtz P."/>
            <person name="Kyrpides N.C."/>
            <person name="Klenk H.P."/>
            <person name="Detter J.C."/>
        </authorList>
    </citation>
    <scope>NUCLEOTIDE SEQUENCE [LARGE SCALE GENOMIC DNA]</scope>
    <source>
        <strain evidence="17">ATCC BAA-921 / DSM 16994 / JCM 11577 / YK-1</strain>
    </source>
</reference>
<evidence type="ECO:0000259" key="15">
    <source>
        <dbReference type="Pfam" id="PF00925"/>
    </source>
</evidence>
<dbReference type="Gene3D" id="3.90.870.10">
    <property type="entry name" value="DHBP synthase"/>
    <property type="match status" value="1"/>
</dbReference>
<name>E4TXI0_SULKY</name>
<dbReference type="GO" id="GO:0008686">
    <property type="term" value="F:3,4-dihydroxy-2-butanone-4-phosphate synthase activity"/>
    <property type="evidence" value="ECO:0007669"/>
    <property type="project" value="UniProtKB-UniRule"/>
</dbReference>
<evidence type="ECO:0000256" key="6">
    <source>
        <dbReference type="ARBA" id="ARBA00008976"/>
    </source>
</evidence>
<dbReference type="Pfam" id="PF00926">
    <property type="entry name" value="DHBP_synthase"/>
    <property type="match status" value="1"/>
</dbReference>
<evidence type="ECO:0000256" key="3">
    <source>
        <dbReference type="ARBA" id="ARBA00002284"/>
    </source>
</evidence>
<feature type="binding site" evidence="14">
    <location>
        <position position="29"/>
    </location>
    <ligand>
        <name>Mg(2+)</name>
        <dbReference type="ChEBI" id="CHEBI:18420"/>
        <label>1</label>
    </ligand>
</feature>
<protein>
    <recommendedName>
        <fullName evidence="8 14">3,4-dihydroxy-2-butanone 4-phosphate synthase</fullName>
        <shortName evidence="14">DHBP synthase</shortName>
        <ecNumber evidence="7 14">4.1.99.12</ecNumber>
    </recommendedName>
</protein>
<dbReference type="PANTHER" id="PTHR21327:SF18">
    <property type="entry name" value="3,4-DIHYDROXY-2-BUTANONE 4-PHOSPHATE SYNTHASE"/>
    <property type="match status" value="1"/>
</dbReference>
<gene>
    <name evidence="14" type="primary">ribB</name>
    <name evidence="16" type="ordered locus">Sulku_1226</name>
</gene>
<evidence type="ECO:0000313" key="16">
    <source>
        <dbReference type="EMBL" id="ADR33889.1"/>
    </source>
</evidence>
<dbReference type="UniPathway" id="UPA00275">
    <property type="reaction ID" value="UER00399"/>
</dbReference>
<evidence type="ECO:0000256" key="13">
    <source>
        <dbReference type="ARBA" id="ARBA00023239"/>
    </source>
</evidence>
<comment type="function">
    <text evidence="3 14">Catalyzes the conversion of D-ribulose 5-phosphate to formate and 3,4-dihydroxy-2-butanone 4-phosphate.</text>
</comment>
<dbReference type="eggNOG" id="COG0807">
    <property type="taxonomic scope" value="Bacteria"/>
</dbReference>
<sequence>MSAVQRVLDAIEEFKKGRMVIMVDDEDRENEGDLVYASVFSTPEHVNFMATHAKGLICVAINPGIAKRLNLEPMVKSNTSMHETAFTVSVDATAATTGISTAERDMTIKILANPLSHPSELVAPGHIFPLIAKEGGTLVRIGHTEGSVDLCRLSGLAESAVICEIMKEDGTMARRDDLDVFAAKHDLKTVYISDIVEFRLANETLVKAVSEEEIEFFGVHVKKYEFADHQDNRHTAVVFYKAGETANVKVHNVVPDIDLLLNQSKYGHLIDSIHYLKHNSGVLLFINKPHHQQVNMKEYGIGAQILKSLGVKHMRLIADSKISDFAGLGGFGLDVIETINPAEGI</sequence>
<feature type="site" description="Essential for catalytic activity" evidence="14">
    <location>
        <position position="126"/>
    </location>
</feature>
<feature type="domain" description="GTP cyclohydrolase II" evidence="15">
    <location>
        <begin position="287"/>
        <end position="339"/>
    </location>
</feature>
<feature type="binding site" evidence="14">
    <location>
        <position position="143"/>
    </location>
    <ligand>
        <name>Mg(2+)</name>
        <dbReference type="ChEBI" id="CHEBI:18420"/>
        <label>2</label>
    </ligand>
</feature>
<evidence type="ECO:0000256" key="8">
    <source>
        <dbReference type="ARBA" id="ARBA00018836"/>
    </source>
</evidence>
<dbReference type="Gene3D" id="3.40.50.10990">
    <property type="entry name" value="GTP cyclohydrolase II"/>
    <property type="match status" value="1"/>
</dbReference>
<dbReference type="OrthoDB" id="9793111at2"/>
<dbReference type="RefSeq" id="WP_013460086.1">
    <property type="nucleotide sequence ID" value="NC_014762.1"/>
</dbReference>
<comment type="cofactor">
    <cofactor evidence="2">
        <name>Mn(2+)</name>
        <dbReference type="ChEBI" id="CHEBI:29035"/>
    </cofactor>
</comment>
<dbReference type="KEGG" id="sku:Sulku_1226"/>
<comment type="subunit">
    <text evidence="14">Homodimer.</text>
</comment>
<evidence type="ECO:0000256" key="9">
    <source>
        <dbReference type="ARBA" id="ARBA00022619"/>
    </source>
</evidence>
<comment type="pathway">
    <text evidence="4 14">Cofactor biosynthesis; riboflavin biosynthesis; 2-hydroxy-3-oxobutyl phosphate from D-ribulose 5-phosphate: step 1/1.</text>
</comment>
<evidence type="ECO:0000313" key="17">
    <source>
        <dbReference type="Proteomes" id="UP000008721"/>
    </source>
</evidence>
<dbReference type="GO" id="GO:0009231">
    <property type="term" value="P:riboflavin biosynthetic process"/>
    <property type="evidence" value="ECO:0007669"/>
    <property type="project" value="UniProtKB-UniRule"/>
</dbReference>
<dbReference type="EC" id="4.1.99.12" evidence="7 14"/>
<dbReference type="HOGENOM" id="CLU_020273_1_2_7"/>
<keyword evidence="10 14" id="KW-0479">Metal-binding</keyword>
<evidence type="ECO:0000256" key="7">
    <source>
        <dbReference type="ARBA" id="ARBA00012153"/>
    </source>
</evidence>
<dbReference type="HAMAP" id="MF_00180">
    <property type="entry name" value="RibB"/>
    <property type="match status" value="1"/>
</dbReference>
<comment type="similarity">
    <text evidence="6">In the C-terminal section; belongs to the GTP cyclohydrolase II family.</text>
</comment>
<comment type="similarity">
    <text evidence="14">Belongs to the DHBP synthase family.</text>
</comment>
<feature type="binding site" evidence="14">
    <location>
        <position position="33"/>
    </location>
    <ligand>
        <name>D-ribulose 5-phosphate</name>
        <dbReference type="ChEBI" id="CHEBI:58121"/>
    </ligand>
</feature>
<dbReference type="AlphaFoldDB" id="E4TXI0"/>
<dbReference type="FunFam" id="3.90.870.10:FF:000001">
    <property type="entry name" value="Riboflavin biosynthesis protein RibBA"/>
    <property type="match status" value="1"/>
</dbReference>
<evidence type="ECO:0000256" key="5">
    <source>
        <dbReference type="ARBA" id="ARBA00005520"/>
    </source>
</evidence>
<keyword evidence="12 14" id="KW-0464">Manganese</keyword>
<feature type="binding site" evidence="14">
    <location>
        <begin position="140"/>
        <end position="144"/>
    </location>
    <ligand>
        <name>D-ribulose 5-phosphate</name>
        <dbReference type="ChEBI" id="CHEBI:58121"/>
    </ligand>
</feature>
<keyword evidence="13 14" id="KW-0456">Lyase</keyword>
<dbReference type="eggNOG" id="COG0108">
    <property type="taxonomic scope" value="Bacteria"/>
</dbReference>
<keyword evidence="9 14" id="KW-0686">Riboflavin biosynthesis</keyword>
<dbReference type="NCBIfam" id="TIGR00506">
    <property type="entry name" value="ribB"/>
    <property type="match status" value="1"/>
</dbReference>
<evidence type="ECO:0000256" key="14">
    <source>
        <dbReference type="HAMAP-Rule" id="MF_00180"/>
    </source>
</evidence>
<feature type="binding site" evidence="14">
    <location>
        <begin position="28"/>
        <end position="29"/>
    </location>
    <ligand>
        <name>D-ribulose 5-phosphate</name>
        <dbReference type="ChEBI" id="CHEBI:58121"/>
    </ligand>
</feature>
<dbReference type="Pfam" id="PF00925">
    <property type="entry name" value="GTP_cyclohydro2"/>
    <property type="match status" value="1"/>
</dbReference>
<keyword evidence="17" id="KW-1185">Reference proteome</keyword>
<dbReference type="GO" id="GO:0030145">
    <property type="term" value="F:manganese ion binding"/>
    <property type="evidence" value="ECO:0007669"/>
    <property type="project" value="UniProtKB-UniRule"/>
</dbReference>
<evidence type="ECO:0000256" key="4">
    <source>
        <dbReference type="ARBA" id="ARBA00004904"/>
    </source>
</evidence>
<feature type="binding site" evidence="14">
    <location>
        <position position="29"/>
    </location>
    <ligand>
        <name>Mg(2+)</name>
        <dbReference type="ChEBI" id="CHEBI:18420"/>
        <label>2</label>
    </ligand>
</feature>
<evidence type="ECO:0000256" key="1">
    <source>
        <dbReference type="ARBA" id="ARBA00000141"/>
    </source>
</evidence>
<accession>E4TXI0</accession>
<dbReference type="Proteomes" id="UP000008721">
    <property type="component" value="Chromosome"/>
</dbReference>
<dbReference type="InterPro" id="IPR017945">
    <property type="entry name" value="DHBP_synth_RibB-like_a/b_dom"/>
</dbReference>
<dbReference type="GO" id="GO:0003935">
    <property type="term" value="F:GTP cyclohydrolase II activity"/>
    <property type="evidence" value="ECO:0007669"/>
    <property type="project" value="TreeGrafter"/>
</dbReference>
<keyword evidence="16" id="KW-0378">Hydrolase</keyword>